<keyword evidence="4" id="KW-1185">Reference proteome</keyword>
<proteinExistence type="predicted"/>
<keyword evidence="2" id="KW-0732">Signal</keyword>
<feature type="compositionally biased region" description="Basic and acidic residues" evidence="1">
    <location>
        <begin position="39"/>
        <end position="63"/>
    </location>
</feature>
<dbReference type="Proteomes" id="UP000275401">
    <property type="component" value="Unassembled WGS sequence"/>
</dbReference>
<protein>
    <recommendedName>
        <fullName evidence="5">Secreted protein</fullName>
    </recommendedName>
</protein>
<evidence type="ECO:0000313" key="3">
    <source>
        <dbReference type="EMBL" id="RNF77663.1"/>
    </source>
</evidence>
<reference evidence="3 4" key="1">
    <citation type="submission" date="2018-11" db="EMBL/GenBank/DDBJ databases">
        <title>The Potential of Streptomyces as Biocontrol Agents against the Tomato grey mould, Botrytis cinerea (Gray mold) Frontiers in Microbiology.</title>
        <authorList>
            <person name="Li D."/>
        </authorList>
    </citation>
    <scope>NUCLEOTIDE SEQUENCE [LARGE SCALE GENOMIC DNA]</scope>
    <source>
        <strain evidence="3 4">NEAU-LD23</strain>
    </source>
</reference>
<gene>
    <name evidence="3" type="ORF">EEJ42_49905</name>
</gene>
<evidence type="ECO:0000256" key="2">
    <source>
        <dbReference type="SAM" id="SignalP"/>
    </source>
</evidence>
<evidence type="ECO:0000256" key="1">
    <source>
        <dbReference type="SAM" id="MobiDB-lite"/>
    </source>
</evidence>
<evidence type="ECO:0008006" key="5">
    <source>
        <dbReference type="Google" id="ProtNLM"/>
    </source>
</evidence>
<organism evidence="3 4">
    <name type="scientific">Streptomyces botrytidirepellens</name>
    <dbReference type="NCBI Taxonomy" id="2486417"/>
    <lineage>
        <taxon>Bacteria</taxon>
        <taxon>Bacillati</taxon>
        <taxon>Actinomycetota</taxon>
        <taxon>Actinomycetes</taxon>
        <taxon>Kitasatosporales</taxon>
        <taxon>Streptomycetaceae</taxon>
        <taxon>Streptomyces</taxon>
    </lineage>
</organism>
<evidence type="ECO:0000313" key="4">
    <source>
        <dbReference type="Proteomes" id="UP000275401"/>
    </source>
</evidence>
<feature type="compositionally biased region" description="Basic and acidic residues" evidence="1">
    <location>
        <begin position="310"/>
        <end position="324"/>
    </location>
</feature>
<accession>A0A3M8SAE5</accession>
<feature type="region of interest" description="Disordered" evidence="1">
    <location>
        <begin position="296"/>
        <end position="324"/>
    </location>
</feature>
<feature type="signal peptide" evidence="2">
    <location>
        <begin position="1"/>
        <end position="23"/>
    </location>
</feature>
<dbReference type="EMBL" id="RIBZ01000886">
    <property type="protein sequence ID" value="RNF77663.1"/>
    <property type="molecule type" value="Genomic_DNA"/>
</dbReference>
<dbReference type="AlphaFoldDB" id="A0A3M8SAE5"/>
<name>A0A3M8SAE5_9ACTN</name>
<comment type="caution">
    <text evidence="3">The sequence shown here is derived from an EMBL/GenBank/DDBJ whole genome shotgun (WGS) entry which is preliminary data.</text>
</comment>
<feature type="chain" id="PRO_5039692454" description="Secreted protein" evidence="2">
    <location>
        <begin position="24"/>
        <end position="324"/>
    </location>
</feature>
<dbReference type="RefSeq" id="WP_123108768.1">
    <property type="nucleotide sequence ID" value="NZ_RIBZ01000886.1"/>
</dbReference>
<feature type="region of interest" description="Disordered" evidence="1">
    <location>
        <begin position="37"/>
        <end position="71"/>
    </location>
</feature>
<sequence>MNTPLKITAFAVALAATFGAAYGVGDVVVPIGTSTDSAAHAEHEGGNAPNKEGEHGEHTEKGRSTPPGGLQIAENGYSLDLETPRIPAAKKSELRFSIRDSAGRKVTAFKREHDKELHLILASRDLGTFRHLHPTRSPDGTWSTKADLPAAGTYRLFADFTPAAKGAEGLTLGTDLAVSGSYRPAPLPAPAKVAKVDGYTVTLDGRLRPGAASELKLKVAKNGRSVTDLDPYLSAYGHLVALRSGDLAYLHVHPNGAPGDGKTKPGPTISFTATAPSAGTYRLFLDFQHQGKVRTASFTVDTGRSAQEPAESRSPESPEGDHQH</sequence>